<evidence type="ECO:0000313" key="3">
    <source>
        <dbReference type="Proteomes" id="UP000027647"/>
    </source>
</evidence>
<name>A0A074M9P4_ERYLO</name>
<dbReference type="STRING" id="1044.EH31_02390"/>
<keyword evidence="3" id="KW-1185">Reference proteome</keyword>
<sequence length="170" mass="18314">MRIYRTFLAIVLAALAAPLAAQPVQWSAAQTTFDTASVEMPCAKEAVQVKEREGVEAVRCDVSGVTVFLFVLKNDMLSRFGFPGASVEVLRQGLEQDPETDYLIDGSVSGYEAFYSEGRASDGKVAVGIVDLKDGRTVMLNVQTDGSEAAEAAISDIFVRSWGSLQVTRP</sequence>
<proteinExistence type="predicted"/>
<dbReference type="RefSeq" id="WP_034957807.1">
    <property type="nucleotide sequence ID" value="NZ_JMIW01000001.1"/>
</dbReference>
<protein>
    <recommendedName>
        <fullName evidence="4">Secreted protein</fullName>
    </recommendedName>
</protein>
<gene>
    <name evidence="2" type="ORF">EH31_02390</name>
</gene>
<feature type="signal peptide" evidence="1">
    <location>
        <begin position="1"/>
        <end position="28"/>
    </location>
</feature>
<feature type="chain" id="PRO_5001698616" description="Secreted protein" evidence="1">
    <location>
        <begin position="29"/>
        <end position="170"/>
    </location>
</feature>
<evidence type="ECO:0000313" key="2">
    <source>
        <dbReference type="EMBL" id="KEO91536.1"/>
    </source>
</evidence>
<dbReference type="AlphaFoldDB" id="A0A074M9P4"/>
<keyword evidence="1" id="KW-0732">Signal</keyword>
<organism evidence="2 3">
    <name type="scientific">Erythrobacter longus</name>
    <dbReference type="NCBI Taxonomy" id="1044"/>
    <lineage>
        <taxon>Bacteria</taxon>
        <taxon>Pseudomonadati</taxon>
        <taxon>Pseudomonadota</taxon>
        <taxon>Alphaproteobacteria</taxon>
        <taxon>Sphingomonadales</taxon>
        <taxon>Erythrobacteraceae</taxon>
        <taxon>Erythrobacter/Porphyrobacter group</taxon>
        <taxon>Erythrobacter</taxon>
    </lineage>
</organism>
<evidence type="ECO:0000256" key="1">
    <source>
        <dbReference type="SAM" id="SignalP"/>
    </source>
</evidence>
<evidence type="ECO:0008006" key="4">
    <source>
        <dbReference type="Google" id="ProtNLM"/>
    </source>
</evidence>
<comment type="caution">
    <text evidence="2">The sequence shown here is derived from an EMBL/GenBank/DDBJ whole genome shotgun (WGS) entry which is preliminary data.</text>
</comment>
<accession>A0A074M9P4</accession>
<dbReference type="EMBL" id="JMIW01000001">
    <property type="protein sequence ID" value="KEO91536.1"/>
    <property type="molecule type" value="Genomic_DNA"/>
</dbReference>
<reference evidence="2 3" key="1">
    <citation type="submission" date="2014-04" db="EMBL/GenBank/DDBJ databases">
        <title>A comprehensive comparison of genomes of Erythrobacter spp. strains.</title>
        <authorList>
            <person name="Zheng Q."/>
        </authorList>
    </citation>
    <scope>NUCLEOTIDE SEQUENCE [LARGE SCALE GENOMIC DNA]</scope>
    <source>
        <strain evidence="2 3">DSM 6997</strain>
    </source>
</reference>
<dbReference type="Proteomes" id="UP000027647">
    <property type="component" value="Unassembled WGS sequence"/>
</dbReference>